<dbReference type="SMART" id="SM00360">
    <property type="entry name" value="RRM"/>
    <property type="match status" value="3"/>
</dbReference>
<keyword evidence="6" id="KW-1185">Reference proteome</keyword>
<reference evidence="5 6" key="2">
    <citation type="journal article" date="2014" name="J. Gen. Appl. Microbiol.">
        <title>The early diverging ascomycetous budding yeast Saitoella complicata has three histone deacetylases belonging to the Clr6, Hos2, and Rpd3 lineages.</title>
        <authorList>
            <person name="Nishida H."/>
            <person name="Matsumoto T."/>
            <person name="Kondo S."/>
            <person name="Hamamoto M."/>
            <person name="Yoshikawa H."/>
        </authorList>
    </citation>
    <scope>NUCLEOTIDE SEQUENCE [LARGE SCALE GENOMIC DNA]</scope>
    <source>
        <strain evidence="5 6">NRRL Y-17804</strain>
    </source>
</reference>
<dbReference type="SUPFAM" id="SSF54928">
    <property type="entry name" value="RNA-binding domain, RBD"/>
    <property type="match status" value="2"/>
</dbReference>
<dbReference type="PANTHER" id="PTHR48027">
    <property type="entry name" value="HETEROGENEOUS NUCLEAR RIBONUCLEOPROTEIN 87F-RELATED"/>
    <property type="match status" value="1"/>
</dbReference>
<dbReference type="InterPro" id="IPR012677">
    <property type="entry name" value="Nucleotide-bd_a/b_plait_sf"/>
</dbReference>
<organism evidence="5 6">
    <name type="scientific">Saitoella complicata (strain BCRC 22490 / CBS 7301 / JCM 7358 / NBRC 10748 / NRRL Y-17804)</name>
    <dbReference type="NCBI Taxonomy" id="698492"/>
    <lineage>
        <taxon>Eukaryota</taxon>
        <taxon>Fungi</taxon>
        <taxon>Dikarya</taxon>
        <taxon>Ascomycota</taxon>
        <taxon>Taphrinomycotina</taxon>
        <taxon>Taphrinomycotina incertae sedis</taxon>
        <taxon>Saitoella</taxon>
    </lineage>
</organism>
<feature type="region of interest" description="Disordered" evidence="3">
    <location>
        <begin position="168"/>
        <end position="253"/>
    </location>
</feature>
<dbReference type="CDD" id="cd12453">
    <property type="entry name" value="RRM1_RIM4_like"/>
    <property type="match status" value="1"/>
</dbReference>
<dbReference type="Proteomes" id="UP000033140">
    <property type="component" value="Unassembled WGS sequence"/>
</dbReference>
<accession>A0A0E9NKH1</accession>
<dbReference type="Gene3D" id="3.30.70.330">
    <property type="match status" value="2"/>
</dbReference>
<dbReference type="EMBL" id="BACD03000031">
    <property type="protein sequence ID" value="GAO50313.1"/>
    <property type="molecule type" value="Genomic_DNA"/>
</dbReference>
<dbReference type="InterPro" id="IPR052462">
    <property type="entry name" value="SLIRP/GR-RBP-like"/>
</dbReference>
<reference evidence="5 6" key="1">
    <citation type="journal article" date="2011" name="J. Gen. Appl. Microbiol.">
        <title>Draft genome sequencing of the enigmatic yeast Saitoella complicata.</title>
        <authorList>
            <person name="Nishida H."/>
            <person name="Hamamoto M."/>
            <person name="Sugiyama J."/>
        </authorList>
    </citation>
    <scope>NUCLEOTIDE SEQUENCE [LARGE SCALE GENOMIC DNA]</scope>
    <source>
        <strain evidence="5 6">NRRL Y-17804</strain>
    </source>
</reference>
<keyword evidence="1 2" id="KW-0694">RNA-binding</keyword>
<name>A0A0E9NKH1_SAICN</name>
<evidence type="ECO:0000313" key="6">
    <source>
        <dbReference type="Proteomes" id="UP000033140"/>
    </source>
</evidence>
<dbReference type="GO" id="GO:0003723">
    <property type="term" value="F:RNA binding"/>
    <property type="evidence" value="ECO:0007669"/>
    <property type="project" value="UniProtKB-UniRule"/>
</dbReference>
<dbReference type="STRING" id="698492.A0A0E9NKH1"/>
<dbReference type="InterPro" id="IPR035979">
    <property type="entry name" value="RBD_domain_sf"/>
</dbReference>
<evidence type="ECO:0000313" key="5">
    <source>
        <dbReference type="EMBL" id="GAO50313.1"/>
    </source>
</evidence>
<gene>
    <name evidence="5" type="ORF">G7K_4443-t1</name>
</gene>
<reference evidence="5 6" key="3">
    <citation type="journal article" date="2015" name="Genome Announc.">
        <title>Draft Genome Sequence of the Archiascomycetous Yeast Saitoella complicata.</title>
        <authorList>
            <person name="Yamauchi K."/>
            <person name="Kondo S."/>
            <person name="Hamamoto M."/>
            <person name="Takahashi Y."/>
            <person name="Ogura Y."/>
            <person name="Hayashi T."/>
            <person name="Nishida H."/>
        </authorList>
    </citation>
    <scope>NUCLEOTIDE SEQUENCE [LARGE SCALE GENOMIC DNA]</scope>
    <source>
        <strain evidence="5 6">NRRL Y-17804</strain>
    </source>
</reference>
<feature type="domain" description="RRM" evidence="4">
    <location>
        <begin position="490"/>
        <end position="571"/>
    </location>
</feature>
<evidence type="ECO:0000256" key="2">
    <source>
        <dbReference type="PROSITE-ProRule" id="PRU00176"/>
    </source>
</evidence>
<dbReference type="InterPro" id="IPR034352">
    <property type="entry name" value="Rim4_RRM1"/>
</dbReference>
<evidence type="ECO:0000256" key="3">
    <source>
        <dbReference type="SAM" id="MobiDB-lite"/>
    </source>
</evidence>
<evidence type="ECO:0000259" key="4">
    <source>
        <dbReference type="PROSITE" id="PS50102"/>
    </source>
</evidence>
<proteinExistence type="predicted"/>
<feature type="compositionally biased region" description="Low complexity" evidence="3">
    <location>
        <begin position="185"/>
        <end position="202"/>
    </location>
</feature>
<evidence type="ECO:0000256" key="1">
    <source>
        <dbReference type="ARBA" id="ARBA00022884"/>
    </source>
</evidence>
<dbReference type="Pfam" id="PF00076">
    <property type="entry name" value="RRM_1"/>
    <property type="match status" value="2"/>
</dbReference>
<dbReference type="InterPro" id="IPR000504">
    <property type="entry name" value="RRM_dom"/>
</dbReference>
<dbReference type="PROSITE" id="PS50102">
    <property type="entry name" value="RRM"/>
    <property type="match status" value="2"/>
</dbReference>
<dbReference type="AlphaFoldDB" id="A0A0E9NKH1"/>
<protein>
    <recommendedName>
        <fullName evidence="4">RRM domain-containing protein</fullName>
    </recommendedName>
</protein>
<comment type="caution">
    <text evidence="5">The sequence shown here is derived from an EMBL/GenBank/DDBJ whole genome shotgun (WGS) entry which is preliminary data.</text>
</comment>
<sequence length="796" mass="85896">MGRDGTAGQTVPSHVNALAPNLDSNNLWLRWNVHSGYSADRAPLFISRTSHQAQHAPHRISSLHTDLLTNIHQIRNGTQAAFDVVLSLRHRPCPTYLQPNLEFDNTTLLNLPLPTHLNGAQQTQMFETMQLSRSGGDYLSSFVSFLGRYTLHNNCQLQLYTRKTTAMNPQTATPIVPALPRGRSRGPSSSSTSSDVSTPDDVFLTPIKHHGGNIPDTPPTTVGQTHKKSSSLANVLRTPSSPTPSPKRRTTVHETDEVLPPVFALNTSGSEKDDVVNKDLDSEGEITSDGELLDAKYQIPATRTAQSPPKSDRPKPSACLFVASLAASRTDEQLLASVSAHFAKWGPPLHVKVLKDPLQRPYAFVQFSNDEEATRAMTEAHNTVVDGRHIRVEKARVNRTIWITRQNLRGVGDGEVRGLLEPFGELEEVVAPPTVGRNVRRGCFARFVYREDAISAYTNLRRSNAWMVEWAQNLDQDMIEKVRNVPIDTKGIYIGGLPPSTVTKDAVLARFGQYGKIIDCNVVTSSNKTGGGTKAFAFVQYETDEDAAAAVKKENRATLMDSIIRVQHRELHDRVVRNALAYTPRPAPPPIPGLNGYRMGRAASLPGTLAPTFFQGPQGPAGVPMYGDFFAAMAAYAAAAQATAMSMSMSQQSAGTPPMSIPGHGMPGGRPMEHTRSFDMDAGPMFHPHGHHLNHGNMFGAPGDASANSPVELPHFIWPGPGTPGGPGHAVPMGPGMNHGHGGMGPGAGHGHGDGLAQLSNQAVPEPQAGKLPNLKFDTALGRFVVVNEGAHAGRV</sequence>
<feature type="domain" description="RRM" evidence="4">
    <location>
        <begin position="318"/>
        <end position="397"/>
    </location>
</feature>